<dbReference type="InterPro" id="IPR010730">
    <property type="entry name" value="HET"/>
</dbReference>
<evidence type="ECO:0000313" key="2">
    <source>
        <dbReference type="EMBL" id="RDH16370.1"/>
    </source>
</evidence>
<feature type="domain" description="Heterokaryon incompatibility" evidence="1">
    <location>
        <begin position="72"/>
        <end position="227"/>
    </location>
</feature>
<dbReference type="VEuPathDB" id="FungiDB:M747DRAFT_325521"/>
<sequence>MGSMLYRQLLPPALPFRNILGTENIGSNEIRLLKLLPGDCWDAVSLLSQTTSSQPLKCTVKVVKLQEGMPEYAALSYTWGNVDDRVTIQCDGQLRSITRNLYSALDAIRRLPSRPTSYIWADAICINQNDDKDQTKQVKLMTEIYQRASQVFVYLGESDSDVEPALAAMRRSASAIFTHPNAAVAQMTLQDWRELGYLSIEEAKFQVRAFYKFLQRPWFARMWCIQEYAVARSVVFLCGGHQILEPDLLNAGAWLATSSAGVTAAGWGSNPMILLHEIKAEKEVALKRPLINLLAEFRYRGAQRPHDKIYALYGLAADCGTGTEALEIEPDYETPAPQVYKELATQLLHRDRSLEVMTLAGVYDPAVPPGMIRRRYPCLPSWVPDWRVPDNTISVQLLEYRRLPRCDSSPTKSPTYLFPFDNDPTEFRASGNTIYTPAFSDDGNSLGVQGMILDSIRDIGVVNDEYVSVPQQWWREPSLPELLDKVSRNADRFCNWIDLVGGESDWYYFNREPMLDVFWQTMRCGHHPHGFQRERQDFMNWYHSVKPIMDIVRRCRSQPWDRNTMIMEYNNYALSMGITGPPISFLDRTAHHTCNRAIFNTNHGYVGMAPKGSRVGDQVAVFEGGSVPFIIRRWGQNWHIVGACYVHGSIGTGEADTLP</sequence>
<dbReference type="Pfam" id="PF06985">
    <property type="entry name" value="HET"/>
    <property type="match status" value="1"/>
</dbReference>
<dbReference type="Pfam" id="PF26639">
    <property type="entry name" value="Het-6_barrel"/>
    <property type="match status" value="1"/>
</dbReference>
<dbReference type="PANTHER" id="PTHR24148:SF64">
    <property type="entry name" value="HETEROKARYON INCOMPATIBILITY DOMAIN-CONTAINING PROTEIN"/>
    <property type="match status" value="1"/>
</dbReference>
<reference evidence="2 3" key="1">
    <citation type="submission" date="2018-07" db="EMBL/GenBank/DDBJ databases">
        <title>Section-level genome sequencing of Aspergillus section Nigri to investigate inter- and intra-species variation.</title>
        <authorList>
            <consortium name="DOE Joint Genome Institute"/>
            <person name="Vesth T.C."/>
            <person name="Nybo J.L."/>
            <person name="Theobald S."/>
            <person name="Frisvad J.C."/>
            <person name="Larsen T.O."/>
            <person name="Nielsen K.F."/>
            <person name="Hoof J.B."/>
            <person name="Brandl J."/>
            <person name="Salamov A."/>
            <person name="Riley R."/>
            <person name="Gladden J.M."/>
            <person name="Phatale P."/>
            <person name="Nielsen M.T."/>
            <person name="Lyhne E.K."/>
            <person name="Kogle M.E."/>
            <person name="Strasser K."/>
            <person name="McDonnell E."/>
            <person name="Barry K."/>
            <person name="Clum A."/>
            <person name="Chen C."/>
            <person name="Nolan M."/>
            <person name="Sandor L."/>
            <person name="Kuo A."/>
            <person name="Lipzen A."/>
            <person name="Hainaut M."/>
            <person name="Drula E."/>
            <person name="Tsang A."/>
            <person name="Magnuson J.K."/>
            <person name="Henrissat B."/>
            <person name="Wiebenga A."/>
            <person name="Simmons B.A."/>
            <person name="Makela M.R."/>
            <person name="De vries R.P."/>
            <person name="Grigoriev I.V."/>
            <person name="Mortensen U.H."/>
            <person name="Baker S.E."/>
            <person name="Andersen M.R."/>
        </authorList>
    </citation>
    <scope>NUCLEOTIDE SEQUENCE [LARGE SCALE GENOMIC DNA]</scope>
    <source>
        <strain evidence="2 3">ATCC 13496</strain>
    </source>
</reference>
<proteinExistence type="predicted"/>
<accession>A0A370BQ99</accession>
<dbReference type="InterPro" id="IPR052895">
    <property type="entry name" value="HetReg/Transcr_Mod"/>
</dbReference>
<evidence type="ECO:0000313" key="3">
    <source>
        <dbReference type="Proteomes" id="UP000253845"/>
    </source>
</evidence>
<dbReference type="PANTHER" id="PTHR24148">
    <property type="entry name" value="ANKYRIN REPEAT DOMAIN-CONTAINING PROTEIN 39 HOMOLOG-RELATED"/>
    <property type="match status" value="1"/>
</dbReference>
<dbReference type="Proteomes" id="UP000253845">
    <property type="component" value="Unassembled WGS sequence"/>
</dbReference>
<organism evidence="2 3">
    <name type="scientific">Aspergillus niger ATCC 13496</name>
    <dbReference type="NCBI Taxonomy" id="1353008"/>
    <lineage>
        <taxon>Eukaryota</taxon>
        <taxon>Fungi</taxon>
        <taxon>Dikarya</taxon>
        <taxon>Ascomycota</taxon>
        <taxon>Pezizomycotina</taxon>
        <taxon>Eurotiomycetes</taxon>
        <taxon>Eurotiomycetidae</taxon>
        <taxon>Eurotiales</taxon>
        <taxon>Aspergillaceae</taxon>
        <taxon>Aspergillus</taxon>
        <taxon>Aspergillus subgen. Circumdati</taxon>
    </lineage>
</organism>
<evidence type="ECO:0000259" key="1">
    <source>
        <dbReference type="Pfam" id="PF06985"/>
    </source>
</evidence>
<dbReference type="AlphaFoldDB" id="A0A370BQ99"/>
<dbReference type="EMBL" id="KZ851939">
    <property type="protein sequence ID" value="RDH16370.1"/>
    <property type="molecule type" value="Genomic_DNA"/>
</dbReference>
<name>A0A370BQ99_ASPNG</name>
<protein>
    <submittedName>
        <fullName evidence="2">HET-domain-containing protein</fullName>
    </submittedName>
</protein>
<gene>
    <name evidence="2" type="ORF">M747DRAFT_325521</name>
</gene>